<name>A0ABV4D189_9LACT</name>
<dbReference type="CDD" id="cd00093">
    <property type="entry name" value="HTH_XRE"/>
    <property type="match status" value="1"/>
</dbReference>
<evidence type="ECO:0000313" key="4">
    <source>
        <dbReference type="Proteomes" id="UP001565283"/>
    </source>
</evidence>
<organism evidence="3 4">
    <name type="scientific">Lactococcus ileimucosae</name>
    <dbReference type="NCBI Taxonomy" id="2941329"/>
    <lineage>
        <taxon>Bacteria</taxon>
        <taxon>Bacillati</taxon>
        <taxon>Bacillota</taxon>
        <taxon>Bacilli</taxon>
        <taxon>Lactobacillales</taxon>
        <taxon>Streptococcaceae</taxon>
        <taxon>Lactococcus</taxon>
    </lineage>
</organism>
<dbReference type="SUPFAM" id="SSF47413">
    <property type="entry name" value="lambda repressor-like DNA-binding domains"/>
    <property type="match status" value="1"/>
</dbReference>
<evidence type="ECO:0000256" key="1">
    <source>
        <dbReference type="ARBA" id="ARBA00023125"/>
    </source>
</evidence>
<sequence length="69" mass="8137">MNKLAQRLKELRSAKKITQKEFAEILDLSMRGYQNYETAQREPKIDQLIQIADFFDVSLDYLVGRSDKK</sequence>
<reference evidence="3 4" key="1">
    <citation type="submission" date="2024-03" db="EMBL/GenBank/DDBJ databases">
        <title>Mouse gut bacterial collection (mGBC) of GemPharmatech.</title>
        <authorList>
            <person name="He Y."/>
            <person name="Dong L."/>
            <person name="Wu D."/>
            <person name="Gao X."/>
            <person name="Lin Z."/>
        </authorList>
    </citation>
    <scope>NUCLEOTIDE SEQUENCE [LARGE SCALE GENOMIC DNA]</scope>
    <source>
        <strain evidence="3 4">61-15</strain>
    </source>
</reference>
<dbReference type="SMART" id="SM00530">
    <property type="entry name" value="HTH_XRE"/>
    <property type="match status" value="1"/>
</dbReference>
<dbReference type="RefSeq" id="WP_369948040.1">
    <property type="nucleotide sequence ID" value="NZ_JBCLSH010000008.1"/>
</dbReference>
<feature type="domain" description="HTH cro/C1-type" evidence="2">
    <location>
        <begin position="8"/>
        <end position="62"/>
    </location>
</feature>
<keyword evidence="4" id="KW-1185">Reference proteome</keyword>
<dbReference type="PROSITE" id="PS50943">
    <property type="entry name" value="HTH_CROC1"/>
    <property type="match status" value="1"/>
</dbReference>
<evidence type="ECO:0000313" key="3">
    <source>
        <dbReference type="EMBL" id="MEY8443325.1"/>
    </source>
</evidence>
<dbReference type="Gene3D" id="1.10.260.40">
    <property type="entry name" value="lambda repressor-like DNA-binding domains"/>
    <property type="match status" value="1"/>
</dbReference>
<dbReference type="InterPro" id="IPR001387">
    <property type="entry name" value="Cro/C1-type_HTH"/>
</dbReference>
<accession>A0ABV4D189</accession>
<evidence type="ECO:0000259" key="2">
    <source>
        <dbReference type="PROSITE" id="PS50943"/>
    </source>
</evidence>
<dbReference type="Proteomes" id="UP001565283">
    <property type="component" value="Unassembled WGS sequence"/>
</dbReference>
<comment type="caution">
    <text evidence="3">The sequence shown here is derived from an EMBL/GenBank/DDBJ whole genome shotgun (WGS) entry which is preliminary data.</text>
</comment>
<dbReference type="PANTHER" id="PTHR46558:SF11">
    <property type="entry name" value="HTH-TYPE TRANSCRIPTIONAL REGULATOR XRE"/>
    <property type="match status" value="1"/>
</dbReference>
<dbReference type="EMBL" id="JBCLSH010000008">
    <property type="protein sequence ID" value="MEY8443325.1"/>
    <property type="molecule type" value="Genomic_DNA"/>
</dbReference>
<gene>
    <name evidence="3" type="ORF">AALA52_03575</name>
</gene>
<dbReference type="PANTHER" id="PTHR46558">
    <property type="entry name" value="TRACRIPTIONAL REGULATORY PROTEIN-RELATED-RELATED"/>
    <property type="match status" value="1"/>
</dbReference>
<dbReference type="Pfam" id="PF01381">
    <property type="entry name" value="HTH_3"/>
    <property type="match status" value="1"/>
</dbReference>
<protein>
    <submittedName>
        <fullName evidence="3">Helix-turn-helix transcriptional regulator</fullName>
    </submittedName>
</protein>
<dbReference type="InterPro" id="IPR010982">
    <property type="entry name" value="Lambda_DNA-bd_dom_sf"/>
</dbReference>
<keyword evidence="1" id="KW-0238">DNA-binding</keyword>
<proteinExistence type="predicted"/>